<dbReference type="EMBL" id="CP042425">
    <property type="protein sequence ID" value="QEL13257.1"/>
    <property type="molecule type" value="Genomic_DNA"/>
</dbReference>
<evidence type="ECO:0000259" key="2">
    <source>
        <dbReference type="Pfam" id="PF16976"/>
    </source>
</evidence>
<dbReference type="RefSeq" id="WP_149108239.1">
    <property type="nucleotide sequence ID" value="NZ_CP042425.1"/>
</dbReference>
<feature type="domain" description="Flp pilus assembly protein RcpC/CpaB" evidence="2">
    <location>
        <begin position="132"/>
        <end position="236"/>
    </location>
</feature>
<reference evidence="4" key="1">
    <citation type="submission" date="2019-08" db="EMBL/GenBank/DDBJ databases">
        <title>Limnoglobus roseus gen. nov., sp. nov., a novel freshwater planctomycete with a giant genome from the family Gemmataceae.</title>
        <authorList>
            <person name="Kulichevskaya I.S."/>
            <person name="Naumoff D.G."/>
            <person name="Miroshnikov K."/>
            <person name="Ivanova A."/>
            <person name="Philippov D.A."/>
            <person name="Hakobyan A."/>
            <person name="Rijpstra I.C."/>
            <person name="Sinninghe Damste J.S."/>
            <person name="Liesack W."/>
            <person name="Dedysh S.N."/>
        </authorList>
    </citation>
    <scope>NUCLEOTIDE SEQUENCE [LARGE SCALE GENOMIC DNA]</scope>
    <source>
        <strain evidence="4">PX52</strain>
    </source>
</reference>
<dbReference type="AlphaFoldDB" id="A0A5C1A4E9"/>
<accession>A0A5C1A4E9</accession>
<evidence type="ECO:0000313" key="4">
    <source>
        <dbReference type="Proteomes" id="UP000324974"/>
    </source>
</evidence>
<evidence type="ECO:0000313" key="3">
    <source>
        <dbReference type="EMBL" id="QEL13257.1"/>
    </source>
</evidence>
<dbReference type="OrthoDB" id="279670at2"/>
<dbReference type="Pfam" id="PF16976">
    <property type="entry name" value="RcpC"/>
    <property type="match status" value="1"/>
</dbReference>
<dbReference type="NCBIfam" id="TIGR03177">
    <property type="entry name" value="pilus_cpaB"/>
    <property type="match status" value="1"/>
</dbReference>
<gene>
    <name evidence="3" type="primary">cpaB_2</name>
    <name evidence="3" type="ORF">PX52LOC_00111</name>
</gene>
<evidence type="ECO:0000256" key="1">
    <source>
        <dbReference type="SAM" id="MobiDB-lite"/>
    </source>
</evidence>
<dbReference type="KEGG" id="lrs:PX52LOC_00111"/>
<sequence length="389" mass="41854">MRASFLLVLTLAVLVGLAVAVGFRYSGFLNPAPVATVPVVAGPVVEKIVPPAPLPKVVATTRNLFAGDTIDSLDVYLRNAKPEELKDLESHKDAYLPSLVSSAYFRTPMRNLEADTPIKKADLEEMAKPEALHTRLTPGTRALGVSIPKPQSAGGLIQVGDWVDVYVTTEVSRTDLDVKVPHTGLVVKAAQVVAKRDTLYKIYSGLPSEFIHFTLSANPYRTALIEYARTIGTLSMVPVSAEEKKKYDVLKDASANNPDKAIELAVGNTDGREGREELRRVKEYEAGTLGVGATDIFRILNLKPIPVPDPPPPPMIPPHPPRPEPPTSIEIYNGTSKKAPAVFGPPVVPEVPAPVIIVQPPAVPPKQGEYLFTKPVPLPPEPKPATGGK</sequence>
<keyword evidence="4" id="KW-1185">Reference proteome</keyword>
<name>A0A5C1A4E9_9BACT</name>
<feature type="region of interest" description="Disordered" evidence="1">
    <location>
        <begin position="370"/>
        <end position="389"/>
    </location>
</feature>
<protein>
    <submittedName>
        <fullName evidence="3">Flp pilus assembly protein CpaB</fullName>
    </submittedName>
</protein>
<dbReference type="InterPro" id="IPR017592">
    <property type="entry name" value="Pilus_assmbl_Flp-typ_CpaB"/>
</dbReference>
<dbReference type="InterPro" id="IPR031571">
    <property type="entry name" value="RcpC_dom"/>
</dbReference>
<proteinExistence type="predicted"/>
<dbReference type="Proteomes" id="UP000324974">
    <property type="component" value="Chromosome"/>
</dbReference>
<organism evidence="3 4">
    <name type="scientific">Limnoglobus roseus</name>
    <dbReference type="NCBI Taxonomy" id="2598579"/>
    <lineage>
        <taxon>Bacteria</taxon>
        <taxon>Pseudomonadati</taxon>
        <taxon>Planctomycetota</taxon>
        <taxon>Planctomycetia</taxon>
        <taxon>Gemmatales</taxon>
        <taxon>Gemmataceae</taxon>
        <taxon>Limnoglobus</taxon>
    </lineage>
</organism>